<protein>
    <submittedName>
        <fullName evidence="2">Uncharacterized protein</fullName>
    </submittedName>
</protein>
<gene>
    <name evidence="2" type="ORF">BHM03_00038727</name>
</gene>
<name>A0A445MKC8_ENSVE</name>
<reference evidence="2" key="1">
    <citation type="journal article" date="2018" name="Data Brief">
        <title>Genome sequence data from 17 accessions of Ensete ventricosum, a staple food crop for millions in Ethiopia.</title>
        <authorList>
            <person name="Yemataw Z."/>
            <person name="Muzemil S."/>
            <person name="Ambachew D."/>
            <person name="Tripathi L."/>
            <person name="Tesfaye K."/>
            <person name="Chala A."/>
            <person name="Farbos A."/>
            <person name="O'Neill P."/>
            <person name="Moore K."/>
            <person name="Grant M."/>
            <person name="Studholme D.J."/>
        </authorList>
    </citation>
    <scope>NUCLEOTIDE SEQUENCE [LARGE SCALE GENOMIC DNA]</scope>
    <source>
        <tissue evidence="2">Leaf</tissue>
    </source>
</reference>
<evidence type="ECO:0000313" key="2">
    <source>
        <dbReference type="EMBL" id="RZR74571.1"/>
    </source>
</evidence>
<proteinExistence type="predicted"/>
<sequence>MATISDLSLVVEGAAHESNDGEGSFRPIHRRQRELSAEAATTEEGRLSGGNLGFHFHWVEVGVEGVLL</sequence>
<dbReference type="AlphaFoldDB" id="A0A445MKC8"/>
<feature type="region of interest" description="Disordered" evidence="1">
    <location>
        <begin position="15"/>
        <end position="44"/>
    </location>
</feature>
<accession>A0A445MKC8</accession>
<dbReference type="Proteomes" id="UP000290560">
    <property type="component" value="Unassembled WGS sequence"/>
</dbReference>
<dbReference type="EMBL" id="KV876292">
    <property type="protein sequence ID" value="RZR74571.1"/>
    <property type="molecule type" value="Genomic_DNA"/>
</dbReference>
<organism evidence="2">
    <name type="scientific">Ensete ventricosum</name>
    <name type="common">Abyssinian banana</name>
    <name type="synonym">Musa ensete</name>
    <dbReference type="NCBI Taxonomy" id="4639"/>
    <lineage>
        <taxon>Eukaryota</taxon>
        <taxon>Viridiplantae</taxon>
        <taxon>Streptophyta</taxon>
        <taxon>Embryophyta</taxon>
        <taxon>Tracheophyta</taxon>
        <taxon>Spermatophyta</taxon>
        <taxon>Magnoliopsida</taxon>
        <taxon>Liliopsida</taxon>
        <taxon>Zingiberales</taxon>
        <taxon>Musaceae</taxon>
        <taxon>Ensete</taxon>
    </lineage>
</organism>
<evidence type="ECO:0000256" key="1">
    <source>
        <dbReference type="SAM" id="MobiDB-lite"/>
    </source>
</evidence>